<evidence type="ECO:0000256" key="1">
    <source>
        <dbReference type="ARBA" id="ARBA00006865"/>
    </source>
</evidence>
<name>A0A5C5VH39_9BACT</name>
<proteinExistence type="inferred from homology"/>
<dbReference type="SUPFAM" id="SSF49899">
    <property type="entry name" value="Concanavalin A-like lectins/glucanases"/>
    <property type="match status" value="1"/>
</dbReference>
<keyword evidence="2" id="KW-0732">Signal</keyword>
<dbReference type="InterPro" id="IPR013320">
    <property type="entry name" value="ConA-like_dom_sf"/>
</dbReference>
<comment type="caution">
    <text evidence="4">The sequence shown here is derived from an EMBL/GenBank/DDBJ whole genome shotgun (WGS) entry which is preliminary data.</text>
</comment>
<dbReference type="PROSITE" id="PS51762">
    <property type="entry name" value="GH16_2"/>
    <property type="match status" value="1"/>
</dbReference>
<dbReference type="InterPro" id="IPR000757">
    <property type="entry name" value="Beta-glucanase-like"/>
</dbReference>
<keyword evidence="4" id="KW-0326">Glycosidase</keyword>
<organism evidence="4 5">
    <name type="scientific">Posidoniimonas corsicana</name>
    <dbReference type="NCBI Taxonomy" id="1938618"/>
    <lineage>
        <taxon>Bacteria</taxon>
        <taxon>Pseudomonadati</taxon>
        <taxon>Planctomycetota</taxon>
        <taxon>Planctomycetia</taxon>
        <taxon>Pirellulales</taxon>
        <taxon>Lacipirellulaceae</taxon>
        <taxon>Posidoniimonas</taxon>
    </lineage>
</organism>
<feature type="domain" description="GH16" evidence="3">
    <location>
        <begin position="148"/>
        <end position="413"/>
    </location>
</feature>
<dbReference type="EMBL" id="SIHJ01000001">
    <property type="protein sequence ID" value="TWT37270.1"/>
    <property type="molecule type" value="Genomic_DNA"/>
</dbReference>
<dbReference type="OrthoDB" id="230357at2"/>
<dbReference type="PANTHER" id="PTHR10963:SF60">
    <property type="entry name" value="GRAM-NEGATIVE BACTERIA-BINDING PROTEIN 1-RELATED"/>
    <property type="match status" value="1"/>
</dbReference>
<dbReference type="GO" id="GO:0005975">
    <property type="term" value="P:carbohydrate metabolic process"/>
    <property type="evidence" value="ECO:0007669"/>
    <property type="project" value="InterPro"/>
</dbReference>
<evidence type="ECO:0000313" key="5">
    <source>
        <dbReference type="Proteomes" id="UP000316714"/>
    </source>
</evidence>
<dbReference type="GO" id="GO:0004553">
    <property type="term" value="F:hydrolase activity, hydrolyzing O-glycosyl compounds"/>
    <property type="evidence" value="ECO:0007669"/>
    <property type="project" value="InterPro"/>
</dbReference>
<dbReference type="Gene3D" id="2.60.120.200">
    <property type="match status" value="1"/>
</dbReference>
<keyword evidence="4" id="KW-0378">Hydrolase</keyword>
<dbReference type="PANTHER" id="PTHR10963">
    <property type="entry name" value="GLYCOSYL HYDROLASE-RELATED"/>
    <property type="match status" value="1"/>
</dbReference>
<accession>A0A5C5VH39</accession>
<dbReference type="EC" id="3.2.1.-" evidence="4"/>
<dbReference type="Proteomes" id="UP000316714">
    <property type="component" value="Unassembled WGS sequence"/>
</dbReference>
<dbReference type="RefSeq" id="WP_146564613.1">
    <property type="nucleotide sequence ID" value="NZ_SIHJ01000001.1"/>
</dbReference>
<evidence type="ECO:0000313" key="4">
    <source>
        <dbReference type="EMBL" id="TWT37270.1"/>
    </source>
</evidence>
<dbReference type="InterPro" id="IPR050546">
    <property type="entry name" value="Glycosyl_Hydrlase_16"/>
</dbReference>
<reference evidence="4 5" key="1">
    <citation type="submission" date="2019-02" db="EMBL/GenBank/DDBJ databases">
        <title>Deep-cultivation of Planctomycetes and their phenomic and genomic characterization uncovers novel biology.</title>
        <authorList>
            <person name="Wiegand S."/>
            <person name="Jogler M."/>
            <person name="Boedeker C."/>
            <person name="Pinto D."/>
            <person name="Vollmers J."/>
            <person name="Rivas-Marin E."/>
            <person name="Kohn T."/>
            <person name="Peeters S.H."/>
            <person name="Heuer A."/>
            <person name="Rast P."/>
            <person name="Oberbeckmann S."/>
            <person name="Bunk B."/>
            <person name="Jeske O."/>
            <person name="Meyerdierks A."/>
            <person name="Storesund J.E."/>
            <person name="Kallscheuer N."/>
            <person name="Luecker S."/>
            <person name="Lage O.M."/>
            <person name="Pohl T."/>
            <person name="Merkel B.J."/>
            <person name="Hornburger P."/>
            <person name="Mueller R.-W."/>
            <person name="Bruemmer F."/>
            <person name="Labrenz M."/>
            <person name="Spormann A.M."/>
            <person name="Op Den Camp H."/>
            <person name="Overmann J."/>
            <person name="Amann R."/>
            <person name="Jetten M.S.M."/>
            <person name="Mascher T."/>
            <person name="Medema M.H."/>
            <person name="Devos D.P."/>
            <person name="Kaster A.-K."/>
            <person name="Ovreas L."/>
            <person name="Rohde M."/>
            <person name="Galperin M.Y."/>
            <person name="Jogler C."/>
        </authorList>
    </citation>
    <scope>NUCLEOTIDE SEQUENCE [LARGE SCALE GENOMIC DNA]</scope>
    <source>
        <strain evidence="4 5">KOR34</strain>
    </source>
</reference>
<protein>
    <submittedName>
        <fullName evidence="4">Endo-1,3-1,4-beta-glycanase ExsH</fullName>
        <ecNumber evidence="4">3.2.1.-</ecNumber>
    </submittedName>
</protein>
<dbReference type="AlphaFoldDB" id="A0A5C5VH39"/>
<feature type="signal peptide" evidence="2">
    <location>
        <begin position="1"/>
        <end position="23"/>
    </location>
</feature>
<gene>
    <name evidence="4" type="primary">exsH</name>
    <name evidence="4" type="ORF">KOR34_22170</name>
</gene>
<sequence length="413" mass="45406" precursor="true">MPAPPRVLCCLLACLLLVGGARGQSEVYRDFNYGQDTGGDQWTQSIKVSQPALRSSVSGDVQIRFQAPGMQAAWAMCWRQPTAEHASRWGHDARLEPGVIELDEQGRGAFTFPAAEFPHGPTNVRIYARNGEGKRDVFELQLYNTGGADWNAGAPKETPPGAKGMKLLFADDFDAPLSISPDGRGAARYTAHKPGGGDFSGWQFANPPEPFEQVDSYLKIKARKTGEGAYSGLIASVDADFQGVTARAPCYLECRFTGQSAPGTWPAFWTLTLPDEPRGTDELDICEAYGGVGAGNPNHPGYSLVSHFWNQELPSGEKKPHPNKVVPMMELGGKSYWSTTMHTYAVRIGKQETVYYFDNIEVFRHATNPRSLDPHFFLINYAIGGISGWSIDLERYGNASDMYVDFVRVYQGE</sequence>
<keyword evidence="5" id="KW-1185">Reference proteome</keyword>
<evidence type="ECO:0000259" key="3">
    <source>
        <dbReference type="PROSITE" id="PS51762"/>
    </source>
</evidence>
<comment type="similarity">
    <text evidence="1">Belongs to the glycosyl hydrolase 16 family.</text>
</comment>
<feature type="chain" id="PRO_5022700009" evidence="2">
    <location>
        <begin position="24"/>
        <end position="413"/>
    </location>
</feature>
<evidence type="ECO:0000256" key="2">
    <source>
        <dbReference type="SAM" id="SignalP"/>
    </source>
</evidence>